<reference evidence="1" key="1">
    <citation type="submission" date="2022-02" db="EMBL/GenBank/DDBJ databases">
        <title>Towards deciphering the DNA virus diversity associated with rodent species in the families Cricetidae and Heteromyidae.</title>
        <authorList>
            <person name="Lund M."/>
            <person name="Larsen B.B."/>
            <person name="Gryseels S."/>
            <person name="Kraberger S."/>
            <person name="Rowsey D.M."/>
            <person name="Steger L."/>
            <person name="Yule K.M."/>
            <person name="Upham N.S."/>
            <person name="Worobey M."/>
            <person name="Van Doorslaer K."/>
            <person name="Varsani A."/>
        </authorList>
    </citation>
    <scope>NUCLEOTIDE SEQUENCE</scope>
    <source>
        <strain evidence="1">UA08Rod_5228</strain>
    </source>
</reference>
<protein>
    <submittedName>
        <fullName evidence="1">Uncharacterized protein</fullName>
    </submittedName>
</protein>
<name>A0A976N178_9VIRU</name>
<organism evidence="1">
    <name type="scientific">Sigmofec virus UA08Rod_5228</name>
    <dbReference type="NCBI Taxonomy" id="2929416"/>
    <lineage>
        <taxon>Viruses</taxon>
        <taxon>Monodnaviria</taxon>
        <taxon>Sangervirae</taxon>
        <taxon>Phixviricota</taxon>
        <taxon>Malgrandaviricetes</taxon>
        <taxon>Petitvirales</taxon>
        <taxon>Microviridae</taxon>
    </lineage>
</organism>
<dbReference type="EMBL" id="OM869555">
    <property type="protein sequence ID" value="UPW41191.1"/>
    <property type="molecule type" value="Genomic_DNA"/>
</dbReference>
<proteinExistence type="predicted"/>
<accession>A0A976N178</accession>
<evidence type="ECO:0000313" key="1">
    <source>
        <dbReference type="EMBL" id="UPW41191.1"/>
    </source>
</evidence>
<sequence length="49" mass="5911">MKTYTIINLENGKKLKRKIDIFSKNVEVQKNMFDDSTALIYKQKYRIEL</sequence>